<keyword evidence="2" id="KW-0547">Nucleotide-binding</keyword>
<dbReference type="GO" id="GO:0005634">
    <property type="term" value="C:nucleus"/>
    <property type="evidence" value="ECO:0007669"/>
    <property type="project" value="TreeGrafter"/>
</dbReference>
<name>A0AAF5Q6H7_WUCBA</name>
<keyword evidence="1" id="KW-0808">Transferase</keyword>
<evidence type="ECO:0000259" key="6">
    <source>
        <dbReference type="PROSITE" id="PS50011"/>
    </source>
</evidence>
<dbReference type="Gene3D" id="1.10.510.10">
    <property type="entry name" value="Transferase(Phosphotransferase) domain 1"/>
    <property type="match status" value="2"/>
</dbReference>
<reference evidence="8" key="3">
    <citation type="submission" date="2024-02" db="UniProtKB">
        <authorList>
            <consortium name="WormBaseParasite"/>
        </authorList>
    </citation>
    <scope>IDENTIFICATION</scope>
    <source>
        <strain evidence="8">pt0022</strain>
    </source>
</reference>
<feature type="domain" description="Protein kinase" evidence="6">
    <location>
        <begin position="120"/>
        <end position="424"/>
    </location>
</feature>
<evidence type="ECO:0000256" key="4">
    <source>
        <dbReference type="ARBA" id="ARBA00022840"/>
    </source>
</evidence>
<dbReference type="WBParaSite" id="mrna-Wban_10779">
    <property type="protein sequence ID" value="mrna-Wban_10779"/>
    <property type="gene ID" value="Wban_10779"/>
</dbReference>
<protein>
    <recommendedName>
        <fullName evidence="6">Protein kinase domain-containing protein</fullName>
    </recommendedName>
</protein>
<proteinExistence type="inferred from homology"/>
<dbReference type="InterPro" id="IPR008271">
    <property type="entry name" value="Ser/Thr_kinase_AS"/>
</dbReference>
<reference evidence="7" key="2">
    <citation type="journal article" date="2016" name="Mol. Ecol.">
        <title>Population genomics of the filarial nematode parasite Wuchereria bancrofti from mosquitoes.</title>
        <authorList>
            <person name="Small S.T."/>
            <person name="Reimer L.J."/>
            <person name="Tisch D.J."/>
            <person name="King C.L."/>
            <person name="Christensen B.M."/>
            <person name="Siba P.M."/>
            <person name="Kazura J.W."/>
            <person name="Serre D."/>
            <person name="Zimmerman P.A."/>
        </authorList>
    </citation>
    <scope>NUCLEOTIDE SEQUENCE</scope>
    <source>
        <strain evidence="7">pt0022</strain>
    </source>
</reference>
<dbReference type="Proteomes" id="UP000093561">
    <property type="component" value="Unassembled WGS sequence"/>
</dbReference>
<dbReference type="InterPro" id="IPR000719">
    <property type="entry name" value="Prot_kinase_dom"/>
</dbReference>
<dbReference type="Pfam" id="PF00069">
    <property type="entry name" value="Pkinase"/>
    <property type="match status" value="1"/>
</dbReference>
<dbReference type="PROSITE" id="PS00108">
    <property type="entry name" value="PROTEIN_KINASE_ST"/>
    <property type="match status" value="1"/>
</dbReference>
<dbReference type="SUPFAM" id="SSF56112">
    <property type="entry name" value="Protein kinase-like (PK-like)"/>
    <property type="match status" value="2"/>
</dbReference>
<reference evidence="7" key="1">
    <citation type="submission" date="2015-03" db="EMBL/GenBank/DDBJ databases">
        <title>Wuchereria bancrofti Genome Sequencing Papua New Guinea Strain.</title>
        <authorList>
            <person name="Small S.T."/>
            <person name="Serre D."/>
            <person name="Zimmerman P.A."/>
        </authorList>
    </citation>
    <scope>NUCLEOTIDE SEQUENCE [LARGE SCALE GENOMIC DNA]</scope>
    <source>
        <strain evidence="7">pt0022</strain>
    </source>
</reference>
<evidence type="ECO:0000313" key="7">
    <source>
        <dbReference type="Proteomes" id="UP000093561"/>
    </source>
</evidence>
<dbReference type="PROSITE" id="PS50011">
    <property type="entry name" value="PROTEIN_KINASE_DOM"/>
    <property type="match status" value="1"/>
</dbReference>
<evidence type="ECO:0000256" key="1">
    <source>
        <dbReference type="ARBA" id="ARBA00022679"/>
    </source>
</evidence>
<keyword evidence="3" id="KW-0418">Kinase</keyword>
<dbReference type="PANTHER" id="PTHR11042:SF136">
    <property type="entry name" value="EIF-2-ALPHA KINASE GCN2"/>
    <property type="match status" value="1"/>
</dbReference>
<organism evidence="7 8">
    <name type="scientific">Wuchereria bancrofti</name>
    <dbReference type="NCBI Taxonomy" id="6293"/>
    <lineage>
        <taxon>Eukaryota</taxon>
        <taxon>Metazoa</taxon>
        <taxon>Ecdysozoa</taxon>
        <taxon>Nematoda</taxon>
        <taxon>Chromadorea</taxon>
        <taxon>Rhabditida</taxon>
        <taxon>Spirurina</taxon>
        <taxon>Spiruromorpha</taxon>
        <taxon>Filarioidea</taxon>
        <taxon>Onchocercidae</taxon>
        <taxon>Wuchereria</taxon>
    </lineage>
</organism>
<keyword evidence="4" id="KW-0067">ATP-binding</keyword>
<dbReference type="InterPro" id="IPR050339">
    <property type="entry name" value="CC_SR_Kinase"/>
</dbReference>
<evidence type="ECO:0000256" key="3">
    <source>
        <dbReference type="ARBA" id="ARBA00022777"/>
    </source>
</evidence>
<dbReference type="GO" id="GO:0005524">
    <property type="term" value="F:ATP binding"/>
    <property type="evidence" value="ECO:0007669"/>
    <property type="project" value="UniProtKB-KW"/>
</dbReference>
<evidence type="ECO:0000256" key="2">
    <source>
        <dbReference type="ARBA" id="ARBA00022741"/>
    </source>
</evidence>
<evidence type="ECO:0000313" key="8">
    <source>
        <dbReference type="WBParaSite" id="mrna-Wban_10779"/>
    </source>
</evidence>
<dbReference type="InterPro" id="IPR011009">
    <property type="entry name" value="Kinase-like_dom_sf"/>
</dbReference>
<dbReference type="GO" id="GO:0005737">
    <property type="term" value="C:cytoplasm"/>
    <property type="evidence" value="ECO:0007669"/>
    <property type="project" value="TreeGrafter"/>
</dbReference>
<dbReference type="PANTHER" id="PTHR11042">
    <property type="entry name" value="EUKARYOTIC TRANSLATION INITIATION FACTOR 2-ALPHA KINASE EIF2-ALPHA KINASE -RELATED"/>
    <property type="match status" value="1"/>
</dbReference>
<comment type="similarity">
    <text evidence="5">Belongs to the protein kinase superfamily. Ser/Thr protein kinase family. GCN2 subfamily.</text>
</comment>
<dbReference type="AlphaFoldDB" id="A0AAF5Q6H7"/>
<accession>A0AAF5Q6H7</accession>
<evidence type="ECO:0000256" key="5">
    <source>
        <dbReference type="ARBA" id="ARBA00037982"/>
    </source>
</evidence>
<sequence length="424" mass="48495">MSKPVAIVVNEVRLHRNIVRHYGAWLELQGVQTSLYEDKDDYFNEERINLKKKTISLPNEKGDSGKQFSAVSVKQGQFWTQELSTTSSSTISRGWKMNQSVSPSQDLTIARGSARTDPVNLMLPHLGTAVMLAQMELCSRTLNDYFAERNIEIKPKIDRQLNRSIMEQLMSTVTHLHSKKIIHRDIKVVNEVRLHRNIVRHYGAWLELQGVQTSLYEDKDDYFNEERINLKKKTISLPNEKGDSGKQFSAVSVKQGQFWTQELSTTSSSTISRGWKMNQSVSPSQDLTIARGSARTDPVNLMLPHLGTAVMLAQMELCSRTLNDYFAERNIEIKPKIDRQLNRSIMEQLMSTVTHLHSKKIIHRDIKPSNIFLRNESSPVPSILLGDFGLACLYQNKIYLHLLKARQQLHKTSVYAAPNKKYMA</sequence>
<dbReference type="GO" id="GO:0004672">
    <property type="term" value="F:protein kinase activity"/>
    <property type="evidence" value="ECO:0007669"/>
    <property type="project" value="InterPro"/>
</dbReference>